<organism evidence="2 3">
    <name type="scientific">Catonella morbi ATCC 51271</name>
    <dbReference type="NCBI Taxonomy" id="592026"/>
    <lineage>
        <taxon>Bacteria</taxon>
        <taxon>Bacillati</taxon>
        <taxon>Bacillota</taxon>
        <taxon>Clostridia</taxon>
        <taxon>Lachnospirales</taxon>
        <taxon>Lachnospiraceae</taxon>
        <taxon>Catonella</taxon>
    </lineage>
</organism>
<dbReference type="SUPFAM" id="SSF48452">
    <property type="entry name" value="TPR-like"/>
    <property type="match status" value="1"/>
</dbReference>
<feature type="domain" description="HTH cro/C1-type" evidence="1">
    <location>
        <begin position="8"/>
        <end position="62"/>
    </location>
</feature>
<dbReference type="InterPro" id="IPR001387">
    <property type="entry name" value="Cro/C1-type_HTH"/>
</dbReference>
<dbReference type="STRING" id="592026.GCWU0000282_002080"/>
<dbReference type="RefSeq" id="WP_023354948.1">
    <property type="nucleotide sequence ID" value="NZ_KI535368.1"/>
</dbReference>
<dbReference type="SMART" id="SM00530">
    <property type="entry name" value="HTH_XRE"/>
    <property type="match status" value="1"/>
</dbReference>
<gene>
    <name evidence="2" type="ORF">GCWU0000282_002080</name>
</gene>
<proteinExistence type="predicted"/>
<dbReference type="Gene3D" id="1.25.40.10">
    <property type="entry name" value="Tetratricopeptide repeat domain"/>
    <property type="match status" value="2"/>
</dbReference>
<dbReference type="eggNOG" id="COG0457">
    <property type="taxonomic scope" value="Bacteria"/>
</dbReference>
<dbReference type="Pfam" id="PF01381">
    <property type="entry name" value="HTH_3"/>
    <property type="match status" value="1"/>
</dbReference>
<accession>V2Y693</accession>
<protein>
    <submittedName>
        <fullName evidence="2">DNA-binding helix-turn-helix protein</fullName>
    </submittedName>
</protein>
<comment type="caution">
    <text evidence="2">The sequence shown here is derived from an EMBL/GenBank/DDBJ whole genome shotgun (WGS) entry which is preliminary data.</text>
</comment>
<dbReference type="PROSITE" id="PS50943">
    <property type="entry name" value="HTH_CROC1"/>
    <property type="match status" value="1"/>
</dbReference>
<sequence>MNYQGYIIYRERLRRNWSQAGLCKGICTVSYLSKIETGKAEPSEEVLRLLLARLELKCDKEIEQEAAELAEQGWEFLLDGRLDQLNDLLQTKDIEYYRATPAWLDLTLLSSKTPLDKAIEACMDTRQLAMQRILQGQENEAVRLTPNAYTYLKLGIADYKVGHYSSSVDALQTAYDLASREGRVKIMLDAKIFLGNAYGSQQDIPNMERHYQVVKRLAEGLQDQRTLYFIGYNTASSWIEIGRYEEAYKWFSKLEKPTLMSLHKLAICCEKTGRREEALAALNQAETMDADEINHSLALQLLSLVRYRLDFPDYLTHDEYGSLLLECFHRLQRELPSGYAIFHLPWVLEWYKATRQYKKACELMEEFPGKTV</sequence>
<dbReference type="AlphaFoldDB" id="V2Y693"/>
<evidence type="ECO:0000313" key="3">
    <source>
        <dbReference type="Proteomes" id="UP000018227"/>
    </source>
</evidence>
<keyword evidence="3" id="KW-1185">Reference proteome</keyword>
<dbReference type="eggNOG" id="COG1396">
    <property type="taxonomic scope" value="Bacteria"/>
</dbReference>
<dbReference type="Proteomes" id="UP000018227">
    <property type="component" value="Unassembled WGS sequence"/>
</dbReference>
<dbReference type="InterPro" id="IPR010982">
    <property type="entry name" value="Lambda_DNA-bd_dom_sf"/>
</dbReference>
<dbReference type="EMBL" id="ACIL03000013">
    <property type="protein sequence ID" value="ESL03206.1"/>
    <property type="molecule type" value="Genomic_DNA"/>
</dbReference>
<dbReference type="CDD" id="cd00093">
    <property type="entry name" value="HTH_XRE"/>
    <property type="match status" value="1"/>
</dbReference>
<dbReference type="SUPFAM" id="SSF47413">
    <property type="entry name" value="lambda repressor-like DNA-binding domains"/>
    <property type="match status" value="1"/>
</dbReference>
<name>V2Y693_9FIRM</name>
<dbReference type="OrthoDB" id="252257at2"/>
<reference evidence="2 3" key="1">
    <citation type="submission" date="2013-06" db="EMBL/GenBank/DDBJ databases">
        <authorList>
            <person name="Weinstock G."/>
            <person name="Sodergren E."/>
            <person name="Clifton S."/>
            <person name="Fulton L."/>
            <person name="Fulton B."/>
            <person name="Courtney L."/>
            <person name="Fronick C."/>
            <person name="Harrison M."/>
            <person name="Strong C."/>
            <person name="Farmer C."/>
            <person name="Delahaunty K."/>
            <person name="Markovic C."/>
            <person name="Hall O."/>
            <person name="Minx P."/>
            <person name="Tomlinson C."/>
            <person name="Mitreva M."/>
            <person name="Nelson J."/>
            <person name="Hou S."/>
            <person name="Wollam A."/>
            <person name="Pepin K.H."/>
            <person name="Johnson M."/>
            <person name="Bhonagiri V."/>
            <person name="Nash W.E."/>
            <person name="Warren W."/>
            <person name="Chinwalla A."/>
            <person name="Mardis E.R."/>
            <person name="Wilson R.K."/>
        </authorList>
    </citation>
    <scope>NUCLEOTIDE SEQUENCE [LARGE SCALE GENOMIC DNA]</scope>
    <source>
        <strain evidence="2 3">ATCC 51271</strain>
    </source>
</reference>
<keyword evidence="2" id="KW-0238">DNA-binding</keyword>
<evidence type="ECO:0000313" key="2">
    <source>
        <dbReference type="EMBL" id="ESL03206.1"/>
    </source>
</evidence>
<dbReference type="InterPro" id="IPR011990">
    <property type="entry name" value="TPR-like_helical_dom_sf"/>
</dbReference>
<dbReference type="GO" id="GO:0003677">
    <property type="term" value="F:DNA binding"/>
    <property type="evidence" value="ECO:0007669"/>
    <property type="project" value="UniProtKB-KW"/>
</dbReference>
<dbReference type="HOGENOM" id="CLU_699691_0_0_9"/>
<evidence type="ECO:0000259" key="1">
    <source>
        <dbReference type="PROSITE" id="PS50943"/>
    </source>
</evidence>